<keyword evidence="1" id="KW-0732">Signal</keyword>
<feature type="chain" id="PRO_5031275800" description="Asl1-like glycosyl hydrolase catalytic domain-containing protein" evidence="1">
    <location>
        <begin position="22"/>
        <end position="650"/>
    </location>
</feature>
<dbReference type="EMBL" id="HBGH01014222">
    <property type="protein sequence ID" value="CAD9235799.1"/>
    <property type="molecule type" value="Transcribed_RNA"/>
</dbReference>
<feature type="signal peptide" evidence="1">
    <location>
        <begin position="1"/>
        <end position="21"/>
    </location>
</feature>
<sequence>MGRITLLVFLLLWQCLVFVEGQLTCAEGLDPGQTFKCFSKSLAPEKNGTVSIDLDFRQIAGDMRFQITASSGFLISKARWVINTDSAAALGPWTIISSQVFLATQPAFALEFDGNCCDATLWFVFQVVVCGSDNSCTALSSQRSVNMMCLGQPCSGYLSSFGPTLDCPTCLASEPPILVTINAQGTPIKPRVSGVNCNINNLPHGGYYYNESDFMALVIDSGKPLMRYPGGTVANYLLTSTGFLDLHNIERSDAYARNNDDILANRGASGYDMIDFNAMVDSLGLASSIVLNIYTEPVENTIAYLDQLKRWGRQIDLIELGNELFFPEYYDVFPNERAYLDRVATLRPEIKSRFPNCKLGLIVPNQVYTDPRIAGFAPNAPARLLRWIDAAAANASNYDAVIIHTYSTSGIEQQDESYSAATLGALSYATNQWFKTIDYLKKKFPNSEIWVTEFNVKDYTPISLPNTLQTTYLGAIHNDILLLRASLEPKITLANWHSFSKFMLPSGNRQRRRTNMYQHFSLIKMALNNASHIMPVTVTGLEEERRGKFGPFSRVEGAFLSKSGGRQGLLILVSKSDVEIPLGALRWSSRSLSPPKIVLDGAIQIGLSESFATQEEALGDQFEFSRVDGPSSCLQNNTLCPYTLNLIPLL</sequence>
<evidence type="ECO:0000313" key="2">
    <source>
        <dbReference type="EMBL" id="CAD9235799.1"/>
    </source>
</evidence>
<proteinExistence type="predicted"/>
<protein>
    <recommendedName>
        <fullName evidence="3">Asl1-like glycosyl hydrolase catalytic domain-containing protein</fullName>
    </recommendedName>
</protein>
<evidence type="ECO:0000256" key="1">
    <source>
        <dbReference type="SAM" id="SignalP"/>
    </source>
</evidence>
<name>A0A7S1THA1_9RHOD</name>
<evidence type="ECO:0008006" key="3">
    <source>
        <dbReference type="Google" id="ProtNLM"/>
    </source>
</evidence>
<dbReference type="Gene3D" id="3.20.20.80">
    <property type="entry name" value="Glycosidases"/>
    <property type="match status" value="1"/>
</dbReference>
<dbReference type="InterPro" id="IPR017853">
    <property type="entry name" value="GH"/>
</dbReference>
<gene>
    <name evidence="2" type="ORF">CCAE0312_LOCUS7890</name>
</gene>
<organism evidence="2">
    <name type="scientific">Compsopogon caeruleus</name>
    <dbReference type="NCBI Taxonomy" id="31354"/>
    <lineage>
        <taxon>Eukaryota</taxon>
        <taxon>Rhodophyta</taxon>
        <taxon>Compsopogonophyceae</taxon>
        <taxon>Compsopogonales</taxon>
        <taxon>Compsopogonaceae</taxon>
        <taxon>Compsopogon</taxon>
    </lineage>
</organism>
<dbReference type="AlphaFoldDB" id="A0A7S1THA1"/>
<dbReference type="SUPFAM" id="SSF51445">
    <property type="entry name" value="(Trans)glycosidases"/>
    <property type="match status" value="1"/>
</dbReference>
<accession>A0A7S1THA1</accession>
<reference evidence="2" key="1">
    <citation type="submission" date="2021-01" db="EMBL/GenBank/DDBJ databases">
        <authorList>
            <person name="Corre E."/>
            <person name="Pelletier E."/>
            <person name="Niang G."/>
            <person name="Scheremetjew M."/>
            <person name="Finn R."/>
            <person name="Kale V."/>
            <person name="Holt S."/>
            <person name="Cochrane G."/>
            <person name="Meng A."/>
            <person name="Brown T."/>
            <person name="Cohen L."/>
        </authorList>
    </citation>
    <scope>NUCLEOTIDE SEQUENCE</scope>
    <source>
        <strain evidence="2">SAG 36.94</strain>
    </source>
</reference>